<organism evidence="1">
    <name type="scientific">uncultured Desulfovibrio sp</name>
    <dbReference type="NCBI Taxonomy" id="167968"/>
    <lineage>
        <taxon>Bacteria</taxon>
        <taxon>Pseudomonadati</taxon>
        <taxon>Thermodesulfobacteriota</taxon>
        <taxon>Desulfovibrionia</taxon>
        <taxon>Desulfovibrionales</taxon>
        <taxon>Desulfovibrionaceae</taxon>
        <taxon>Desulfovibrio</taxon>
        <taxon>environmental samples</taxon>
    </lineage>
</organism>
<proteinExistence type="predicted"/>
<dbReference type="EMBL" id="FLUP01000002">
    <property type="protein sequence ID" value="SBW11338.1"/>
    <property type="molecule type" value="Genomic_DNA"/>
</dbReference>
<reference evidence="1" key="1">
    <citation type="submission" date="2016-04" db="EMBL/GenBank/DDBJ databases">
        <authorList>
            <person name="Evans L.H."/>
            <person name="Alamgir A."/>
            <person name="Owens N."/>
            <person name="Weber N.D."/>
            <person name="Virtaneva K."/>
            <person name="Barbian K."/>
            <person name="Babar A."/>
            <person name="Rosenke K."/>
        </authorList>
    </citation>
    <scope>NUCLEOTIDE SEQUENCE</scope>
    <source>
        <strain evidence="1">92-2</strain>
    </source>
</reference>
<accession>A0A212KI79</accession>
<name>A0A212KI79_9BACT</name>
<gene>
    <name evidence="1" type="ORF">KM92DES2_20034</name>
</gene>
<sequence>MLVANAFMFGAFGNSAGLLLFSGSVALKTLHASIVFSVALTSRAGGVVINSRILGHNESPFLELCYTLLLAPQCQVHKRQFQPGYPQRQHAAPALARSSASVQMPGPATARSRILPIRPTSLPFCPPVSTRSPALLLPHNVHAFIETDTSMTTSLRAYNKMYAFEHTNTLTHKNNARYKTLP</sequence>
<evidence type="ECO:0000313" key="1">
    <source>
        <dbReference type="EMBL" id="SBW11338.1"/>
    </source>
</evidence>
<protein>
    <submittedName>
        <fullName evidence="1">Uncharacterized protein</fullName>
    </submittedName>
</protein>
<dbReference type="AlphaFoldDB" id="A0A212KI79"/>